<organism evidence="4 5">
    <name type="scientific">Candida tropicalis (strain ATCC MYA-3404 / T1)</name>
    <name type="common">Yeast</name>
    <dbReference type="NCBI Taxonomy" id="294747"/>
    <lineage>
        <taxon>Eukaryota</taxon>
        <taxon>Fungi</taxon>
        <taxon>Dikarya</taxon>
        <taxon>Ascomycota</taxon>
        <taxon>Saccharomycotina</taxon>
        <taxon>Pichiomycetes</taxon>
        <taxon>Debaryomycetaceae</taxon>
        <taxon>Candida/Lodderomyces clade</taxon>
        <taxon>Candida</taxon>
    </lineage>
</organism>
<dbReference type="PANTHER" id="PTHR13149">
    <property type="entry name" value="VACUOLAR PROTEIN SORTING-ASSOCIATED PROTEIN VPS25"/>
    <property type="match status" value="1"/>
</dbReference>
<keyword evidence="5" id="KW-1185">Reference proteome</keyword>
<dbReference type="VEuPathDB" id="FungiDB:CTRG_06023"/>
<dbReference type="Proteomes" id="UP000002037">
    <property type="component" value="Unassembled WGS sequence"/>
</dbReference>
<evidence type="ECO:0008006" key="6">
    <source>
        <dbReference type="Google" id="ProtNLM"/>
    </source>
</evidence>
<protein>
    <recommendedName>
        <fullName evidence="6">Vacuolar protein-sorting-associated protein 25</fullName>
    </recommendedName>
</protein>
<comment type="similarity">
    <text evidence="1">Belongs to the VPS25 family.</text>
</comment>
<evidence type="ECO:0000256" key="2">
    <source>
        <dbReference type="ARBA" id="ARBA00022448"/>
    </source>
</evidence>
<dbReference type="OrthoDB" id="245150at2759"/>
<evidence type="ECO:0000313" key="4">
    <source>
        <dbReference type="EMBL" id="EER30239.1"/>
    </source>
</evidence>
<dbReference type="KEGG" id="ctp:CTRG_06023"/>
<name>C5MIY0_CANTT</name>
<dbReference type="Gene3D" id="1.10.10.570">
    <property type="entry name" value="Winged helix' DNA-binding domain. Chain C. Domain 1"/>
    <property type="match status" value="1"/>
</dbReference>
<dbReference type="Gene3D" id="1.10.10.10">
    <property type="entry name" value="Winged helix-like DNA-binding domain superfamily/Winged helix DNA-binding domain"/>
    <property type="match status" value="1"/>
</dbReference>
<dbReference type="InterPro" id="IPR014041">
    <property type="entry name" value="ESCRT-II_cplx_Vps25-sub_N"/>
</dbReference>
<dbReference type="InterPro" id="IPR008570">
    <property type="entry name" value="ESCRT-II_cplx_Vps25-sub"/>
</dbReference>
<dbReference type="GO" id="GO:0005198">
    <property type="term" value="F:structural molecule activity"/>
    <property type="evidence" value="ECO:0007669"/>
    <property type="project" value="TreeGrafter"/>
</dbReference>
<dbReference type="eggNOG" id="KOG4068">
    <property type="taxonomic scope" value="Eukaryota"/>
</dbReference>
<proteinExistence type="inferred from homology"/>
<dbReference type="GeneID" id="8298594"/>
<accession>C5MIY0</accession>
<sequence length="202" mass="23274">MTDNSATLPPFEFPKIYSFPPLYTEQPNTTIQSQQLDSWTSIILQFCQYYKITTLTLDLTPKHSQYEQITISELPNLFNNKSINRSVSPEFQKKIINHLIHLKKAIFINPKKPQFGIFILWKSLVEWGNELYNYIDESGQKGTVMTIYELTKNDEGVTSIPDGLINLDEAFLIRIVKDYLIKQGKAQLLLDENNEIGGVKIV</sequence>
<dbReference type="SUPFAM" id="SSF46785">
    <property type="entry name" value="Winged helix' DNA-binding domain"/>
    <property type="match status" value="2"/>
</dbReference>
<dbReference type="HOGENOM" id="CLU_087657_0_1_1"/>
<evidence type="ECO:0000313" key="5">
    <source>
        <dbReference type="Proteomes" id="UP000002037"/>
    </source>
</evidence>
<dbReference type="GO" id="GO:0000814">
    <property type="term" value="C:ESCRT II complex"/>
    <property type="evidence" value="ECO:0007669"/>
    <property type="project" value="InterPro"/>
</dbReference>
<keyword evidence="2" id="KW-0813">Transport</keyword>
<reference evidence="4 5" key="1">
    <citation type="journal article" date="2009" name="Nature">
        <title>Evolution of pathogenicity and sexual reproduction in eight Candida genomes.</title>
        <authorList>
            <person name="Butler G."/>
            <person name="Rasmussen M.D."/>
            <person name="Lin M.F."/>
            <person name="Santos M.A."/>
            <person name="Sakthikumar S."/>
            <person name="Munro C.A."/>
            <person name="Rheinbay E."/>
            <person name="Grabherr M."/>
            <person name="Forche A."/>
            <person name="Reedy J.L."/>
            <person name="Agrafioti I."/>
            <person name="Arnaud M.B."/>
            <person name="Bates S."/>
            <person name="Brown A.J."/>
            <person name="Brunke S."/>
            <person name="Costanzo M.C."/>
            <person name="Fitzpatrick D.A."/>
            <person name="de Groot P.W."/>
            <person name="Harris D."/>
            <person name="Hoyer L.L."/>
            <person name="Hube B."/>
            <person name="Klis F.M."/>
            <person name="Kodira C."/>
            <person name="Lennard N."/>
            <person name="Logue M.E."/>
            <person name="Martin R."/>
            <person name="Neiman A.M."/>
            <person name="Nikolaou E."/>
            <person name="Quail M.A."/>
            <person name="Quinn J."/>
            <person name="Santos M.C."/>
            <person name="Schmitzberger F.F."/>
            <person name="Sherlock G."/>
            <person name="Shah P."/>
            <person name="Silverstein K.A."/>
            <person name="Skrzypek M.S."/>
            <person name="Soll D."/>
            <person name="Staggs R."/>
            <person name="Stansfield I."/>
            <person name="Stumpf M.P."/>
            <person name="Sudbery P.E."/>
            <person name="Srikantha T."/>
            <person name="Zeng Q."/>
            <person name="Berman J."/>
            <person name="Berriman M."/>
            <person name="Heitman J."/>
            <person name="Gow N.A."/>
            <person name="Lorenz M.C."/>
            <person name="Birren B.W."/>
            <person name="Kellis M."/>
            <person name="Cuomo C.A."/>
        </authorList>
    </citation>
    <scope>NUCLEOTIDE SEQUENCE [LARGE SCALE GENOMIC DNA]</scope>
    <source>
        <strain evidence="5">ATCC MYA-3404 / T1</strain>
    </source>
</reference>
<dbReference type="Pfam" id="PF05871">
    <property type="entry name" value="ESCRT-II"/>
    <property type="match status" value="1"/>
</dbReference>
<dbReference type="GO" id="GO:0043328">
    <property type="term" value="P:protein transport to vacuole involved in ubiquitin-dependent protein catabolic process via the multivesicular body sorting pathway"/>
    <property type="evidence" value="ECO:0007669"/>
    <property type="project" value="TreeGrafter"/>
</dbReference>
<gene>
    <name evidence="4" type="ORF">CTRG_06023</name>
</gene>
<dbReference type="STRING" id="294747.C5MIY0"/>
<evidence type="ECO:0000256" key="1">
    <source>
        <dbReference type="ARBA" id="ARBA00009674"/>
    </source>
</evidence>
<dbReference type="InterPro" id="IPR036388">
    <property type="entry name" value="WH-like_DNA-bd_sf"/>
</dbReference>
<dbReference type="GO" id="GO:0042803">
    <property type="term" value="F:protein homodimerization activity"/>
    <property type="evidence" value="ECO:0007669"/>
    <property type="project" value="TreeGrafter"/>
</dbReference>
<dbReference type="InterPro" id="IPR036390">
    <property type="entry name" value="WH_DNA-bd_sf"/>
</dbReference>
<evidence type="ECO:0000256" key="3">
    <source>
        <dbReference type="ARBA" id="ARBA00022927"/>
    </source>
</evidence>
<dbReference type="EMBL" id="GG692405">
    <property type="protein sequence ID" value="EER30239.1"/>
    <property type="molecule type" value="Genomic_DNA"/>
</dbReference>
<keyword evidence="3" id="KW-0653">Protein transport</keyword>
<dbReference type="PANTHER" id="PTHR13149:SF0">
    <property type="entry name" value="VACUOLAR PROTEIN-SORTING-ASSOCIATED PROTEIN 25"/>
    <property type="match status" value="1"/>
</dbReference>
<dbReference type="RefSeq" id="XP_002546545.1">
    <property type="nucleotide sequence ID" value="XM_002546499.1"/>
</dbReference>
<dbReference type="AlphaFoldDB" id="C5MIY0"/>